<evidence type="ECO:0000256" key="6">
    <source>
        <dbReference type="ARBA" id="ARBA00023136"/>
    </source>
</evidence>
<dbReference type="Proteomes" id="UP000289886">
    <property type="component" value="Unassembled WGS sequence"/>
</dbReference>
<evidence type="ECO:0000256" key="8">
    <source>
        <dbReference type="ARBA" id="ARBA00023180"/>
    </source>
</evidence>
<feature type="transmembrane region" description="Helical" evidence="10">
    <location>
        <begin position="166"/>
        <end position="187"/>
    </location>
</feature>
<dbReference type="InterPro" id="IPR017452">
    <property type="entry name" value="GPCR_Rhodpsn_7TM"/>
</dbReference>
<dbReference type="CDD" id="cd00143">
    <property type="entry name" value="PP2Cc"/>
    <property type="match status" value="1"/>
</dbReference>
<feature type="compositionally biased region" description="Polar residues" evidence="11">
    <location>
        <begin position="425"/>
        <end position="434"/>
    </location>
</feature>
<feature type="region of interest" description="Disordered" evidence="11">
    <location>
        <begin position="424"/>
        <end position="449"/>
    </location>
</feature>
<feature type="domain" description="G-protein coupled receptors family 1 profile" evidence="12">
    <location>
        <begin position="66"/>
        <end position="303"/>
    </location>
</feature>
<keyword evidence="2" id="KW-1003">Cell membrane</keyword>
<comment type="caution">
    <text evidence="14">The sequence shown here is derived from an EMBL/GenBank/DDBJ whole genome shotgun (WGS) entry which is preliminary data.</text>
</comment>
<dbReference type="PROSITE" id="PS51746">
    <property type="entry name" value="PPM_2"/>
    <property type="match status" value="1"/>
</dbReference>
<evidence type="ECO:0000256" key="3">
    <source>
        <dbReference type="ARBA" id="ARBA00022692"/>
    </source>
</evidence>
<feature type="domain" description="PPM-type phosphatase" evidence="13">
    <location>
        <begin position="436"/>
        <end position="758"/>
    </location>
</feature>
<dbReference type="PANTHER" id="PTHR24241">
    <property type="entry name" value="NEUROPEPTIDE RECEPTOR-RELATED G-PROTEIN COUPLED RECEPTOR"/>
    <property type="match status" value="1"/>
</dbReference>
<organism evidence="14 15">
    <name type="scientific">Acipenser ruthenus</name>
    <name type="common">Sterlet sturgeon</name>
    <dbReference type="NCBI Taxonomy" id="7906"/>
    <lineage>
        <taxon>Eukaryota</taxon>
        <taxon>Metazoa</taxon>
        <taxon>Chordata</taxon>
        <taxon>Craniata</taxon>
        <taxon>Vertebrata</taxon>
        <taxon>Euteleostomi</taxon>
        <taxon>Actinopterygii</taxon>
        <taxon>Chondrostei</taxon>
        <taxon>Acipenseriformes</taxon>
        <taxon>Acipenseridae</taxon>
        <taxon>Acipenser</taxon>
    </lineage>
</organism>
<keyword evidence="15" id="KW-1185">Reference proteome</keyword>
<dbReference type="InterPro" id="IPR001817">
    <property type="entry name" value="Vasoprsn_rcpt"/>
</dbReference>
<keyword evidence="6 10" id="KW-0472">Membrane</keyword>
<evidence type="ECO:0000256" key="11">
    <source>
        <dbReference type="SAM" id="MobiDB-lite"/>
    </source>
</evidence>
<keyword evidence="9 10" id="KW-0807">Transducer</keyword>
<gene>
    <name evidence="14" type="ORF">EOD39_9983</name>
</gene>
<dbReference type="PANTHER" id="PTHR24241:SF17">
    <property type="entry name" value="VASOPRESSIN V1A RECEPTOR"/>
    <property type="match status" value="1"/>
</dbReference>
<dbReference type="Pfam" id="PF00001">
    <property type="entry name" value="7tm_1"/>
    <property type="match status" value="1"/>
</dbReference>
<dbReference type="Pfam" id="PF00481">
    <property type="entry name" value="PP2C"/>
    <property type="match status" value="1"/>
</dbReference>
<name>A0A662YU35_ACIRT</name>
<evidence type="ECO:0000259" key="13">
    <source>
        <dbReference type="PROSITE" id="PS51746"/>
    </source>
</evidence>
<dbReference type="Gene3D" id="1.20.1070.10">
    <property type="entry name" value="Rhodopsin 7-helix transmembrane proteins"/>
    <property type="match status" value="1"/>
</dbReference>
<comment type="subcellular location">
    <subcellularLocation>
        <location evidence="1 10">Cell membrane</location>
        <topology evidence="1 10">Multi-pass membrane protein</topology>
    </subcellularLocation>
</comment>
<evidence type="ECO:0000256" key="1">
    <source>
        <dbReference type="ARBA" id="ARBA00004651"/>
    </source>
</evidence>
<dbReference type="GO" id="GO:0005886">
    <property type="term" value="C:plasma membrane"/>
    <property type="evidence" value="ECO:0007669"/>
    <property type="project" value="UniProtKB-SubCell"/>
</dbReference>
<feature type="transmembrane region" description="Helical" evidence="10">
    <location>
        <begin position="285"/>
        <end position="307"/>
    </location>
</feature>
<dbReference type="InterPro" id="IPR001224">
    <property type="entry name" value="Vprs_V1A_rcpt"/>
</dbReference>
<dbReference type="SUPFAM" id="SSF81321">
    <property type="entry name" value="Family A G protein-coupled receptor-like"/>
    <property type="match status" value="1"/>
</dbReference>
<evidence type="ECO:0000256" key="2">
    <source>
        <dbReference type="ARBA" id="ARBA00022475"/>
    </source>
</evidence>
<protein>
    <submittedName>
        <fullName evidence="14">Protein phosphatase 1H</fullName>
    </submittedName>
</protein>
<feature type="transmembrane region" description="Helical" evidence="10">
    <location>
        <begin position="53"/>
        <end position="74"/>
    </location>
</feature>
<dbReference type="Gene3D" id="3.60.40.10">
    <property type="entry name" value="PPM-type phosphatase domain"/>
    <property type="match status" value="2"/>
</dbReference>
<evidence type="ECO:0000256" key="10">
    <source>
        <dbReference type="RuleBase" id="RU046427"/>
    </source>
</evidence>
<keyword evidence="5 10" id="KW-0297">G-protein coupled receptor</keyword>
<dbReference type="PROSITE" id="PS00237">
    <property type="entry name" value="G_PROTEIN_RECEP_F1_1"/>
    <property type="match status" value="1"/>
</dbReference>
<dbReference type="InterPro" id="IPR036457">
    <property type="entry name" value="PPM-type-like_dom_sf"/>
</dbReference>
<dbReference type="GO" id="GO:0032870">
    <property type="term" value="P:cellular response to hormone stimulus"/>
    <property type="evidence" value="ECO:0007669"/>
    <property type="project" value="TreeGrafter"/>
</dbReference>
<comment type="similarity">
    <text evidence="10">Belongs to the G-protein coupled receptor 1 family. Vasopressin/oxytocin receptor subfamily.</text>
</comment>
<evidence type="ECO:0000313" key="15">
    <source>
        <dbReference type="Proteomes" id="UP000289886"/>
    </source>
</evidence>
<dbReference type="PRINTS" id="PR00896">
    <property type="entry name" value="VASOPRESSINR"/>
</dbReference>
<dbReference type="SUPFAM" id="SSF81606">
    <property type="entry name" value="PP2C-like"/>
    <property type="match status" value="1"/>
</dbReference>
<keyword evidence="8 10" id="KW-0325">Glycoprotein</keyword>
<feature type="transmembrane region" description="Helical" evidence="10">
    <location>
        <begin position="124"/>
        <end position="145"/>
    </location>
</feature>
<evidence type="ECO:0000256" key="5">
    <source>
        <dbReference type="ARBA" id="ARBA00023040"/>
    </source>
</evidence>
<dbReference type="SMART" id="SM00332">
    <property type="entry name" value="PP2Cc"/>
    <property type="match status" value="1"/>
</dbReference>
<keyword evidence="4 10" id="KW-1133">Transmembrane helix</keyword>
<reference evidence="14 15" key="1">
    <citation type="submission" date="2019-01" db="EMBL/GenBank/DDBJ databases">
        <title>Draft Genome and Complete Hox-Cluster Characterization of the Sterlet Sturgeon (Acipenser ruthenus).</title>
        <authorList>
            <person name="Wei Q."/>
        </authorList>
    </citation>
    <scope>NUCLEOTIDE SEQUENCE [LARGE SCALE GENOMIC DNA]</scope>
    <source>
        <strain evidence="14">WHYD16114868_AA</strain>
        <tissue evidence="14">Blood</tissue>
    </source>
</reference>
<dbReference type="GO" id="GO:0001992">
    <property type="term" value="P:regulation of systemic arterial blood pressure by vasopressin"/>
    <property type="evidence" value="ECO:0007669"/>
    <property type="project" value="TreeGrafter"/>
</dbReference>
<dbReference type="EMBL" id="SCEB01000220">
    <property type="protein sequence ID" value="RXN00211.1"/>
    <property type="molecule type" value="Genomic_DNA"/>
</dbReference>
<sequence length="765" mass="85749">MENYPETVRNSAVQNPSLKPSTTIDTVTSHNGSVFHNESDLFGRNEDLAKIEITVLSINFVVAVIGNLSVLLALSRTKKKISRMHLFIKHLSLADLMVAFFQVLPQLCWDVTFRFSGPDFLCRIVKHLQVLSMFASTYMLVMMTVDRYIAICHPLKTLQQPTRRSYVMIISTWVFSFLLSIPQYFIFSLSEIKTGSDVYDCWAHFIEPWGVKAYITWITLGIFLIPVVILVICYGFICYNIWKNIKYKTQKNQGETASKNGLITSCVSSVTTISRAKMRTVKMTFVIVLAYIVCWAPFFIVQMWSVWDPTFAWNDPQCISNMLTRVKSAVANFMGGIMAGSSNGDHLSGSDLPLKFPYMRPEFLGLSQDEIECSADHIARPILIPKETRTLPWATGYAEVINAGKSSLNEDQACCEVVVVKKTSGVPSTPNKNSTAKRRSSLPNGEGLQLKEDADLEGLTLHYWALFDGHAGSGAAVVASKVLLQKITEQLQDVLDVIKNTAVRPPACHGEDPDTTTPNARTLTRAASLRGAAGAPGSPSTPPTRFFTEKKIQHESLVVGAIENAFKEMAYMQPHLLGNEFTHLEFPRRVQRKELGKRMLYRAFNMTGWAYKTIEEDDLKFPLIYGEGKKARVMATIGVTRGLGDHDLKVHDSNIYIKPFLSCYPEVKVYNLKQYEHGADDVLVLATDGLWDVLSNEEVSEAVTNFLVNCDPDDQHRYTLAAQDLIMRARGVLKDRGWRISNDRLGSGDDISVYIIPLIYGNKQP</sequence>
<feature type="transmembrane region" description="Helical" evidence="10">
    <location>
        <begin position="86"/>
        <end position="104"/>
    </location>
</feature>
<feature type="transmembrane region" description="Helical" evidence="10">
    <location>
        <begin position="214"/>
        <end position="242"/>
    </location>
</feature>
<comment type="caution">
    <text evidence="10">Lacks conserved residue(s) required for the propagation of feature annotation.</text>
</comment>
<dbReference type="AlphaFoldDB" id="A0A662YU35"/>
<evidence type="ECO:0000259" key="12">
    <source>
        <dbReference type="PROSITE" id="PS50262"/>
    </source>
</evidence>
<evidence type="ECO:0000313" key="14">
    <source>
        <dbReference type="EMBL" id="RXN00211.1"/>
    </source>
</evidence>
<keyword evidence="3 10" id="KW-0812">Transmembrane</keyword>
<dbReference type="PRINTS" id="PR00752">
    <property type="entry name" value="VASOPRSNV1AR"/>
</dbReference>
<keyword evidence="7 10" id="KW-0675">Receptor</keyword>
<evidence type="ECO:0000256" key="4">
    <source>
        <dbReference type="ARBA" id="ARBA00022989"/>
    </source>
</evidence>
<dbReference type="GO" id="GO:0045907">
    <property type="term" value="P:positive regulation of vasoconstriction"/>
    <property type="evidence" value="ECO:0007669"/>
    <property type="project" value="TreeGrafter"/>
</dbReference>
<dbReference type="InterPro" id="IPR000276">
    <property type="entry name" value="GPCR_Rhodpsn"/>
</dbReference>
<dbReference type="PROSITE" id="PS50262">
    <property type="entry name" value="G_PROTEIN_RECEP_F1_2"/>
    <property type="match status" value="1"/>
</dbReference>
<dbReference type="GO" id="GO:0005000">
    <property type="term" value="F:vasopressin receptor activity"/>
    <property type="evidence" value="ECO:0007669"/>
    <property type="project" value="InterPro"/>
</dbReference>
<dbReference type="InterPro" id="IPR001932">
    <property type="entry name" value="PPM-type_phosphatase-like_dom"/>
</dbReference>
<dbReference type="GO" id="GO:0042277">
    <property type="term" value="F:peptide binding"/>
    <property type="evidence" value="ECO:0007669"/>
    <property type="project" value="TreeGrafter"/>
</dbReference>
<evidence type="ECO:0000256" key="7">
    <source>
        <dbReference type="ARBA" id="ARBA00023170"/>
    </source>
</evidence>
<accession>A0A662YU35</accession>
<evidence type="ECO:0000256" key="9">
    <source>
        <dbReference type="ARBA" id="ARBA00023224"/>
    </source>
</evidence>
<dbReference type="PRINTS" id="PR00237">
    <property type="entry name" value="GPCRRHODOPSN"/>
</dbReference>
<proteinExistence type="inferred from homology"/>